<dbReference type="Proteomes" id="UP000250235">
    <property type="component" value="Unassembled WGS sequence"/>
</dbReference>
<keyword evidence="2" id="KW-0347">Helicase</keyword>
<sequence length="211" mass="24022">MTDSEDTEPLSKDLEITDKSKSDEESMSIEDILKQIPEVMMLPSLTAAKITRIKFGHGIEIPGVNEGDWYKASLPRIATSDKGKAPLVAKDEIKGNLAREMFSLICADIDFLVHLREKVITDVASFFHSFSLRRLPVFDSIKDIIAKEEQILAWAETDSLETAVRRREYIIAKYREMLLRKFLEAHRHNFKSGQPTTAIDLQIIAVTPRDF</sequence>
<proteinExistence type="predicted"/>
<feature type="region of interest" description="Disordered" evidence="1">
    <location>
        <begin position="1"/>
        <end position="23"/>
    </location>
</feature>
<organism evidence="2 3">
    <name type="scientific">Dorcoceras hygrometricum</name>
    <dbReference type="NCBI Taxonomy" id="472368"/>
    <lineage>
        <taxon>Eukaryota</taxon>
        <taxon>Viridiplantae</taxon>
        <taxon>Streptophyta</taxon>
        <taxon>Embryophyta</taxon>
        <taxon>Tracheophyta</taxon>
        <taxon>Spermatophyta</taxon>
        <taxon>Magnoliopsida</taxon>
        <taxon>eudicotyledons</taxon>
        <taxon>Gunneridae</taxon>
        <taxon>Pentapetalae</taxon>
        <taxon>asterids</taxon>
        <taxon>lamiids</taxon>
        <taxon>Lamiales</taxon>
        <taxon>Gesneriaceae</taxon>
        <taxon>Didymocarpoideae</taxon>
        <taxon>Trichosporeae</taxon>
        <taxon>Loxocarpinae</taxon>
        <taxon>Dorcoceras</taxon>
    </lineage>
</organism>
<dbReference type="AlphaFoldDB" id="A0A2Z7ASB7"/>
<dbReference type="EMBL" id="KV012527">
    <property type="protein sequence ID" value="KZV24725.1"/>
    <property type="molecule type" value="Genomic_DNA"/>
</dbReference>
<keyword evidence="3" id="KW-1185">Reference proteome</keyword>
<keyword evidence="2" id="KW-0378">Hydrolase</keyword>
<dbReference type="GO" id="GO:0004386">
    <property type="term" value="F:helicase activity"/>
    <property type="evidence" value="ECO:0007669"/>
    <property type="project" value="UniProtKB-KW"/>
</dbReference>
<feature type="compositionally biased region" description="Basic and acidic residues" evidence="1">
    <location>
        <begin position="9"/>
        <end position="23"/>
    </location>
</feature>
<evidence type="ECO:0000313" key="3">
    <source>
        <dbReference type="Proteomes" id="UP000250235"/>
    </source>
</evidence>
<reference evidence="2 3" key="1">
    <citation type="journal article" date="2015" name="Proc. Natl. Acad. Sci. U.S.A.">
        <title>The resurrection genome of Boea hygrometrica: A blueprint for survival of dehydration.</title>
        <authorList>
            <person name="Xiao L."/>
            <person name="Yang G."/>
            <person name="Zhang L."/>
            <person name="Yang X."/>
            <person name="Zhao S."/>
            <person name="Ji Z."/>
            <person name="Zhou Q."/>
            <person name="Hu M."/>
            <person name="Wang Y."/>
            <person name="Chen M."/>
            <person name="Xu Y."/>
            <person name="Jin H."/>
            <person name="Xiao X."/>
            <person name="Hu G."/>
            <person name="Bao F."/>
            <person name="Hu Y."/>
            <person name="Wan P."/>
            <person name="Li L."/>
            <person name="Deng X."/>
            <person name="Kuang T."/>
            <person name="Xiang C."/>
            <person name="Zhu J.K."/>
            <person name="Oliver M.J."/>
            <person name="He Y."/>
        </authorList>
    </citation>
    <scope>NUCLEOTIDE SEQUENCE [LARGE SCALE GENOMIC DNA]</scope>
    <source>
        <strain evidence="3">cv. XS01</strain>
    </source>
</reference>
<gene>
    <name evidence="2" type="ORF">F511_09199</name>
</gene>
<evidence type="ECO:0000256" key="1">
    <source>
        <dbReference type="SAM" id="MobiDB-lite"/>
    </source>
</evidence>
<evidence type="ECO:0000313" key="2">
    <source>
        <dbReference type="EMBL" id="KZV24725.1"/>
    </source>
</evidence>
<accession>A0A2Z7ASB7</accession>
<name>A0A2Z7ASB7_9LAMI</name>
<keyword evidence="2" id="KW-0547">Nucleotide-binding</keyword>
<keyword evidence="2" id="KW-0067">ATP-binding</keyword>
<protein>
    <submittedName>
        <fullName evidence="2">DEAD-box ATP-dependent RNA helicase 7</fullName>
    </submittedName>
</protein>